<dbReference type="PROSITE" id="PS51257">
    <property type="entry name" value="PROKAR_LIPOPROTEIN"/>
    <property type="match status" value="1"/>
</dbReference>
<gene>
    <name evidence="1" type="ORF">PRECH8_28750</name>
</gene>
<dbReference type="EMBL" id="BMAQ01000065">
    <property type="protein sequence ID" value="GFR39579.1"/>
    <property type="molecule type" value="Genomic_DNA"/>
</dbReference>
<dbReference type="RefSeq" id="WP_200967769.1">
    <property type="nucleotide sequence ID" value="NZ_BMAQ01000065.1"/>
</dbReference>
<dbReference type="Proteomes" id="UP000654993">
    <property type="component" value="Unassembled WGS sequence"/>
</dbReference>
<dbReference type="Gene3D" id="2.40.128.690">
    <property type="entry name" value="YycH protein, domain 3-like"/>
    <property type="match status" value="1"/>
</dbReference>
<comment type="caution">
    <text evidence="1">The sequence shown here is derived from an EMBL/GenBank/DDBJ whole genome shotgun (WGS) entry which is preliminary data.</text>
</comment>
<accession>A0A916QIL6</accession>
<organism evidence="1 2">
    <name type="scientific">Insulibacter thermoxylanivorax</name>
    <dbReference type="NCBI Taxonomy" id="2749268"/>
    <lineage>
        <taxon>Bacteria</taxon>
        <taxon>Bacillati</taxon>
        <taxon>Bacillota</taxon>
        <taxon>Bacilli</taxon>
        <taxon>Bacillales</taxon>
        <taxon>Paenibacillaceae</taxon>
        <taxon>Insulibacter</taxon>
    </lineage>
</organism>
<evidence type="ECO:0000313" key="1">
    <source>
        <dbReference type="EMBL" id="GFR39579.1"/>
    </source>
</evidence>
<name>A0A916QIL6_9BACL</name>
<protein>
    <submittedName>
        <fullName evidence="1">Uncharacterized protein</fullName>
    </submittedName>
</protein>
<keyword evidence="2" id="KW-1185">Reference proteome</keyword>
<reference evidence="1" key="1">
    <citation type="submission" date="2020-08" db="EMBL/GenBank/DDBJ databases">
        <authorList>
            <person name="Uke A."/>
            <person name="Chhe C."/>
            <person name="Baramee S."/>
            <person name="Kosugi A."/>
        </authorList>
    </citation>
    <scope>NUCLEOTIDE SEQUENCE</scope>
    <source>
        <strain evidence="1">DA-C8</strain>
    </source>
</reference>
<evidence type="ECO:0000313" key="2">
    <source>
        <dbReference type="Proteomes" id="UP000654993"/>
    </source>
</evidence>
<reference evidence="1" key="2">
    <citation type="journal article" date="2021" name="Data Brief">
        <title>Draft genome sequence data of the facultative, thermophilic, xylanolytic bacterium Paenibacillus sp. strain DA-C8.</title>
        <authorList>
            <person name="Chhe C."/>
            <person name="Uke A."/>
            <person name="Baramee S."/>
            <person name="Ungkulpasvich U."/>
            <person name="Tachaapaikoon C."/>
            <person name="Pason P."/>
            <person name="Waeonukul R."/>
            <person name="Ratanakhanokchai K."/>
            <person name="Kosugi A."/>
        </authorList>
    </citation>
    <scope>NUCLEOTIDE SEQUENCE</scope>
    <source>
        <strain evidence="1">DA-C8</strain>
    </source>
</reference>
<dbReference type="AlphaFoldDB" id="A0A916QIL6"/>
<proteinExistence type="predicted"/>
<sequence>MRKYLLSLLILTVVIIVSACEGSKKGDDDDNLTLEQYLQQVKLPNNLEIAIDPETVVSAQEARIHEAGYWELDPETVSKHLLRGELVEMQPMAQGPWYHASGDTYDEYLNVYDNGKSFGIEESSAGGMSYVVYEKSETEKPFLIVNHPDPLTLSDQGRKSMAKSDYSSYADLTFKPYEEALAEVLEHMKQMGFPELAVSETYSMDVETQRKHYEYYVEERGIEPEFDPEDWTTADEKYIFFLRQVIDEIPVTHSSWTWGQGTGVGPAGNWMQSTWISAVYSPDGLQKMYAANMYRIKEELASEAMPVVSPVHALRTMIDEYSDLIIEEKLTATSMELVYVSVPKGKETFELIPAWMITIAEPYESDHSDEDSIKYNYRQYVVHAITGEKISGSR</sequence>